<protein>
    <recommendedName>
        <fullName evidence="2 5">Cell shape-determining protein MreC</fullName>
    </recommendedName>
    <alternativeName>
        <fullName evidence="4 5">Cell shape protein MreC</fullName>
    </alternativeName>
</protein>
<dbReference type="AlphaFoldDB" id="A0A1M7CLW6"/>
<evidence type="ECO:0000256" key="3">
    <source>
        <dbReference type="ARBA" id="ARBA00022960"/>
    </source>
</evidence>
<dbReference type="PANTHER" id="PTHR34138">
    <property type="entry name" value="CELL SHAPE-DETERMINING PROTEIN MREC"/>
    <property type="match status" value="1"/>
</dbReference>
<reference evidence="9" key="1">
    <citation type="submission" date="2016-11" db="EMBL/GenBank/DDBJ databases">
        <authorList>
            <person name="Varghese N."/>
            <person name="Submissions S."/>
        </authorList>
    </citation>
    <scope>NUCLEOTIDE SEQUENCE [LARGE SCALE GENOMIC DNA]</scope>
    <source>
        <strain evidence="9">DSM 27989</strain>
    </source>
</reference>
<dbReference type="EMBL" id="FRBH01000014">
    <property type="protein sequence ID" value="SHL68261.1"/>
    <property type="molecule type" value="Genomic_DNA"/>
</dbReference>
<dbReference type="STRING" id="1434701.SAMN05443634_11442"/>
<keyword evidence="6" id="KW-0472">Membrane</keyword>
<evidence type="ECO:0000313" key="8">
    <source>
        <dbReference type="EMBL" id="SHL68261.1"/>
    </source>
</evidence>
<evidence type="ECO:0000256" key="4">
    <source>
        <dbReference type="ARBA" id="ARBA00032089"/>
    </source>
</evidence>
<evidence type="ECO:0000259" key="7">
    <source>
        <dbReference type="Pfam" id="PF04085"/>
    </source>
</evidence>
<name>A0A1M7CLW6_9FLAO</name>
<accession>A0A1M7CLW6</accession>
<evidence type="ECO:0000256" key="2">
    <source>
        <dbReference type="ARBA" id="ARBA00013855"/>
    </source>
</evidence>
<comment type="similarity">
    <text evidence="1 5">Belongs to the MreC family.</text>
</comment>
<dbReference type="InterPro" id="IPR007221">
    <property type="entry name" value="MreC"/>
</dbReference>
<keyword evidence="3 5" id="KW-0133">Cell shape</keyword>
<gene>
    <name evidence="8" type="ORF">SAMN05443634_11442</name>
</gene>
<dbReference type="GO" id="GO:0005886">
    <property type="term" value="C:plasma membrane"/>
    <property type="evidence" value="ECO:0007669"/>
    <property type="project" value="TreeGrafter"/>
</dbReference>
<evidence type="ECO:0000256" key="1">
    <source>
        <dbReference type="ARBA" id="ARBA00009369"/>
    </source>
</evidence>
<proteinExistence type="inferred from homology"/>
<evidence type="ECO:0000256" key="5">
    <source>
        <dbReference type="PIRNR" id="PIRNR038471"/>
    </source>
</evidence>
<evidence type="ECO:0000313" key="9">
    <source>
        <dbReference type="Proteomes" id="UP000184120"/>
    </source>
</evidence>
<feature type="transmembrane region" description="Helical" evidence="6">
    <location>
        <begin position="12"/>
        <end position="29"/>
    </location>
</feature>
<dbReference type="InterPro" id="IPR042177">
    <property type="entry name" value="Cell/Rod_1"/>
</dbReference>
<comment type="function">
    <text evidence="5">Involved in formation and maintenance of cell shape.</text>
</comment>
<dbReference type="RefSeq" id="WP_072933965.1">
    <property type="nucleotide sequence ID" value="NZ_BMFL01000023.1"/>
</dbReference>
<organism evidence="8 9">
    <name type="scientific">Chishuiella changwenlii</name>
    <dbReference type="NCBI Taxonomy" id="1434701"/>
    <lineage>
        <taxon>Bacteria</taxon>
        <taxon>Pseudomonadati</taxon>
        <taxon>Bacteroidota</taxon>
        <taxon>Flavobacteriia</taxon>
        <taxon>Flavobacteriales</taxon>
        <taxon>Weeksellaceae</taxon>
        <taxon>Chishuiella</taxon>
    </lineage>
</organism>
<dbReference type="Gene3D" id="2.40.10.340">
    <property type="entry name" value="Rod shape-determining protein MreC, domain 1"/>
    <property type="match status" value="1"/>
</dbReference>
<dbReference type="Proteomes" id="UP000184120">
    <property type="component" value="Unassembled WGS sequence"/>
</dbReference>
<dbReference type="GO" id="GO:0008360">
    <property type="term" value="P:regulation of cell shape"/>
    <property type="evidence" value="ECO:0007669"/>
    <property type="project" value="UniProtKB-KW"/>
</dbReference>
<evidence type="ECO:0000256" key="6">
    <source>
        <dbReference type="SAM" id="Phobius"/>
    </source>
</evidence>
<keyword evidence="6" id="KW-0812">Transmembrane</keyword>
<dbReference type="InterPro" id="IPR042175">
    <property type="entry name" value="Cell/Rod_MreC_2"/>
</dbReference>
<dbReference type="Pfam" id="PF04085">
    <property type="entry name" value="MreC"/>
    <property type="match status" value="1"/>
</dbReference>
<dbReference type="PIRSF" id="PIRSF038471">
    <property type="entry name" value="MreC"/>
    <property type="match status" value="1"/>
</dbReference>
<feature type="domain" description="Rod shape-determining protein MreC beta-barrel core" evidence="7">
    <location>
        <begin position="113"/>
        <end position="259"/>
    </location>
</feature>
<dbReference type="NCBIfam" id="NF010532">
    <property type="entry name" value="PRK13922.9-3"/>
    <property type="match status" value="1"/>
</dbReference>
<sequence>MQYILSAIRRNGMLLIFLFLELIALLLVFKKNIYHETILASVSTSFTGYVDGKIAKVTNYINLPSVNNDLMDENAFLREQLVHLGIKDAKTKKFYTTDSLGGKQTYSFIPSEIVNNSITKTQNLLTINKGTNDGIEKGDGIITNNGVIGIVTYAGKNYSRAISLLNKDISINARIKGNKYFGTIKWDGKDPRFVQLLEIPKYISVKKGDTIETDGKSPVFPEGITIGKVVSKGIDATGELTIQVKLKQDFGNLSHGYVVTNLNKAEIKSVEKSDTITNRQNVQ</sequence>
<dbReference type="InterPro" id="IPR055342">
    <property type="entry name" value="MreC_beta-barrel_core"/>
</dbReference>
<dbReference type="Gene3D" id="2.40.10.350">
    <property type="entry name" value="Rod shape-determining protein MreC, domain 2"/>
    <property type="match status" value="1"/>
</dbReference>
<dbReference type="OrthoDB" id="9811827at2"/>
<dbReference type="PANTHER" id="PTHR34138:SF1">
    <property type="entry name" value="CELL SHAPE-DETERMINING PROTEIN MREC"/>
    <property type="match status" value="1"/>
</dbReference>
<keyword evidence="6" id="KW-1133">Transmembrane helix</keyword>